<evidence type="ECO:0000313" key="1">
    <source>
        <dbReference type="EMBL" id="PWE86725.1"/>
    </source>
</evidence>
<accession>A0A2V1JT90</accession>
<dbReference type="EMBL" id="JRFU01000088">
    <property type="protein sequence ID" value="PWE86725.1"/>
    <property type="molecule type" value="Genomic_DNA"/>
</dbReference>
<name>A0A2V1JT90_EUBRA</name>
<dbReference type="AlphaFoldDB" id="A0A2V1JT90"/>
<dbReference type="OrthoDB" id="2065981at2"/>
<dbReference type="RefSeq" id="WP_109215570.1">
    <property type="nucleotide sequence ID" value="NZ_JRFU01000088.1"/>
</dbReference>
<comment type="caution">
    <text evidence="1">The sequence shown here is derived from an EMBL/GenBank/DDBJ whole genome shotgun (WGS) entry which is preliminary data.</text>
</comment>
<protein>
    <recommendedName>
        <fullName evidence="3">HTH cro/C1-type domain-containing protein</fullName>
    </recommendedName>
</protein>
<evidence type="ECO:0008006" key="3">
    <source>
        <dbReference type="Google" id="ProtNLM"/>
    </source>
</evidence>
<reference evidence="1 2" key="1">
    <citation type="submission" date="2014-09" db="EMBL/GenBank/DDBJ databases">
        <title>Butyrate-producing bacteria isolated from human gut.</title>
        <authorList>
            <person name="Zhang Q."/>
            <person name="Zhao L."/>
        </authorList>
    </citation>
    <scope>NUCLEOTIDE SEQUENCE [LARGE SCALE GENOMIC DNA]</scope>
    <source>
        <strain evidence="1 2">21</strain>
    </source>
</reference>
<organism evidence="1 2">
    <name type="scientific">Eubacterium ramulus</name>
    <dbReference type="NCBI Taxonomy" id="39490"/>
    <lineage>
        <taxon>Bacteria</taxon>
        <taxon>Bacillati</taxon>
        <taxon>Bacillota</taxon>
        <taxon>Clostridia</taxon>
        <taxon>Eubacteriales</taxon>
        <taxon>Eubacteriaceae</taxon>
        <taxon>Eubacterium</taxon>
    </lineage>
</organism>
<keyword evidence="2" id="KW-1185">Reference proteome</keyword>
<dbReference type="Proteomes" id="UP000245288">
    <property type="component" value="Unassembled WGS sequence"/>
</dbReference>
<sequence length="72" mass="8331">MDGATKQISEYIRKKGFNLSEISRKTGVPYMALYDSLSNDKRDRDLRVDEFLALCKHLEIDPMEFYPADKVG</sequence>
<evidence type="ECO:0000313" key="2">
    <source>
        <dbReference type="Proteomes" id="UP000245288"/>
    </source>
</evidence>
<gene>
    <name evidence="1" type="ORF">LG34_08145</name>
</gene>
<proteinExistence type="predicted"/>